<feature type="transmembrane region" description="Helical" evidence="1">
    <location>
        <begin position="160"/>
        <end position="186"/>
    </location>
</feature>
<evidence type="ECO:0000313" key="2">
    <source>
        <dbReference type="EMBL" id="MRX79395.1"/>
    </source>
</evidence>
<keyword evidence="1" id="KW-0472">Membrane</keyword>
<comment type="caution">
    <text evidence="2">The sequence shown here is derived from an EMBL/GenBank/DDBJ whole genome shotgun (WGS) entry which is preliminary data.</text>
</comment>
<feature type="transmembrane region" description="Helical" evidence="1">
    <location>
        <begin position="83"/>
        <end position="101"/>
    </location>
</feature>
<dbReference type="Proteomes" id="UP000470010">
    <property type="component" value="Unassembled WGS sequence"/>
</dbReference>
<feature type="transmembrane region" description="Helical" evidence="1">
    <location>
        <begin position="294"/>
        <end position="313"/>
    </location>
</feature>
<feature type="transmembrane region" description="Helical" evidence="1">
    <location>
        <begin position="325"/>
        <end position="342"/>
    </location>
</feature>
<name>A0A7K0G6F8_9ACTN</name>
<evidence type="ECO:0000313" key="3">
    <source>
        <dbReference type="Proteomes" id="UP000470010"/>
    </source>
</evidence>
<keyword evidence="3" id="KW-1185">Reference proteome</keyword>
<dbReference type="InterPro" id="IPR049458">
    <property type="entry name" value="EpsG-like"/>
</dbReference>
<proteinExistence type="predicted"/>
<sequence length="355" mass="39217">MGYIFWSIVAVLIPCILAGMRADSIGTDVAVYAKPLFDVAHSCSSFGEFYGSGFVQHWSYANVSEFELGYLVLVWISSRLFDSVQGLLFLTQLLIVVPIYWTLTREGNKETLAMGMCLFLFLYFNQSLNMMRQWIAMAFVFFGAVGLYKKNGSTENHIAGIVSILIGASFHTSAVLGLAVFAIRSYMDSSSNGQLKKVVHVCGLALIAILFIGPVASLLTSFGFGSYVAGYLGNQSVGIMPNQIIMRLPLIVFALIAFRRTEQRDSFAAFLLCMVIVGVLLSQLTSLSDHGGRIGLYFDMFALVLPSALLRTYQINNATRFAIKSVLIVYAVIYWAYFYVLMGSSETVPYLAIWG</sequence>
<reference evidence="3" key="1">
    <citation type="submission" date="2019-08" db="EMBL/GenBank/DDBJ databases">
        <title>Arthrobacter sp. nov., isolated from plateau pika and Tibetan wild ass.</title>
        <authorList>
            <person name="Ge Y."/>
        </authorList>
    </citation>
    <scope>NUCLEOTIDE SEQUENCE [LARGE SCALE GENOMIC DNA]</scope>
    <source>
        <strain evidence="3">HF-1365</strain>
    </source>
</reference>
<dbReference type="AlphaFoldDB" id="A0A7K0G6F8"/>
<evidence type="ECO:0000256" key="1">
    <source>
        <dbReference type="SAM" id="Phobius"/>
    </source>
</evidence>
<feature type="transmembrane region" description="Helical" evidence="1">
    <location>
        <begin position="267"/>
        <end position="288"/>
    </location>
</feature>
<feature type="transmembrane region" description="Helical" evidence="1">
    <location>
        <begin position="107"/>
        <end position="124"/>
    </location>
</feature>
<gene>
    <name evidence="2" type="ORF">GJE22_02040</name>
</gene>
<dbReference type="EMBL" id="VTFZ01000001">
    <property type="protein sequence ID" value="MRX79395.1"/>
    <property type="molecule type" value="Genomic_DNA"/>
</dbReference>
<evidence type="ECO:0008006" key="4">
    <source>
        <dbReference type="Google" id="ProtNLM"/>
    </source>
</evidence>
<feature type="transmembrane region" description="Helical" evidence="1">
    <location>
        <begin position="131"/>
        <end position="148"/>
    </location>
</feature>
<feature type="transmembrane region" description="Helical" evidence="1">
    <location>
        <begin position="57"/>
        <end position="76"/>
    </location>
</feature>
<feature type="transmembrane region" description="Helical" evidence="1">
    <location>
        <begin position="239"/>
        <end position="258"/>
    </location>
</feature>
<dbReference type="Pfam" id="PF14897">
    <property type="entry name" value="EpsG"/>
    <property type="match status" value="1"/>
</dbReference>
<keyword evidence="1" id="KW-1133">Transmembrane helix</keyword>
<accession>A0A7K0G6F8</accession>
<organism evidence="2 3">
    <name type="scientific">Enorma shizhengliae</name>
    <dbReference type="NCBI Taxonomy" id="2606615"/>
    <lineage>
        <taxon>Bacteria</taxon>
        <taxon>Bacillati</taxon>
        <taxon>Actinomycetota</taxon>
        <taxon>Coriobacteriia</taxon>
        <taxon>Coriobacteriales</taxon>
        <taxon>Coriobacteriaceae</taxon>
        <taxon>Enorma</taxon>
    </lineage>
</organism>
<feature type="transmembrane region" description="Helical" evidence="1">
    <location>
        <begin position="198"/>
        <end position="219"/>
    </location>
</feature>
<dbReference type="RefSeq" id="WP_144687173.1">
    <property type="nucleotide sequence ID" value="NZ_VLLQ01000001.1"/>
</dbReference>
<keyword evidence="1" id="KW-0812">Transmembrane</keyword>
<protein>
    <recommendedName>
        <fullName evidence="4">EpsG family protein</fullName>
    </recommendedName>
</protein>